<dbReference type="RefSeq" id="WP_201693184.1">
    <property type="nucleotide sequence ID" value="NZ_JAEQND010000019.1"/>
</dbReference>
<dbReference type="InterPro" id="IPR025246">
    <property type="entry name" value="IS30-like_HTH"/>
</dbReference>
<accession>A0ABS1JWH0</accession>
<dbReference type="EMBL" id="JAEQND010000019">
    <property type="protein sequence ID" value="MBL0428542.1"/>
    <property type="molecule type" value="Genomic_DNA"/>
</dbReference>
<dbReference type="PANTHER" id="PTHR10948">
    <property type="entry name" value="TRANSPOSASE"/>
    <property type="match status" value="1"/>
</dbReference>
<comment type="caution">
    <text evidence="3">The sequence shown here is derived from an EMBL/GenBank/DDBJ whole genome shotgun (WGS) entry which is preliminary data.</text>
</comment>
<dbReference type="Pfam" id="PF13936">
    <property type="entry name" value="HTH_38"/>
    <property type="match status" value="1"/>
</dbReference>
<dbReference type="Proteomes" id="UP000622707">
    <property type="component" value="Unassembled WGS sequence"/>
</dbReference>
<evidence type="ECO:0000313" key="4">
    <source>
        <dbReference type="Proteomes" id="UP000622707"/>
    </source>
</evidence>
<feature type="domain" description="Transposase IS30-like HTH" evidence="2">
    <location>
        <begin position="59"/>
        <end position="102"/>
    </location>
</feature>
<keyword evidence="4" id="KW-1185">Reference proteome</keyword>
<evidence type="ECO:0000256" key="1">
    <source>
        <dbReference type="SAM" id="MobiDB-lite"/>
    </source>
</evidence>
<feature type="region of interest" description="Disordered" evidence="1">
    <location>
        <begin position="167"/>
        <end position="189"/>
    </location>
</feature>
<sequence length="189" mass="21501">MTSRKDRGLEPEQNAEMWRRWKNGESLRAIGAAIGRDSGTIHWHIKQRGGISPPARVRSQRHLTLAEREEISRGLVAGRSLRSISSDLGRPASTISREVKRNGGPQAYRAASAEQSAWTRAARPKTWRLARNEPLRKAVSEKLQEDWAPQQIAGWLKRSRASRRWSSRRWGWGKPSPACWSARAPRTPR</sequence>
<proteinExistence type="predicted"/>
<name>A0ABS1JWH0_9BURK</name>
<protein>
    <submittedName>
        <fullName evidence="3">IS30 family transposase</fullName>
    </submittedName>
</protein>
<evidence type="ECO:0000313" key="3">
    <source>
        <dbReference type="EMBL" id="MBL0428542.1"/>
    </source>
</evidence>
<organism evidence="3 4">
    <name type="scientific">Ramlibacter alkalitolerans</name>
    <dbReference type="NCBI Taxonomy" id="2039631"/>
    <lineage>
        <taxon>Bacteria</taxon>
        <taxon>Pseudomonadati</taxon>
        <taxon>Pseudomonadota</taxon>
        <taxon>Betaproteobacteria</taxon>
        <taxon>Burkholderiales</taxon>
        <taxon>Comamonadaceae</taxon>
        <taxon>Ramlibacter</taxon>
    </lineage>
</organism>
<evidence type="ECO:0000259" key="2">
    <source>
        <dbReference type="Pfam" id="PF13936"/>
    </source>
</evidence>
<dbReference type="PANTHER" id="PTHR10948:SF23">
    <property type="entry name" value="TRANSPOSASE INSI FOR INSERTION SEQUENCE ELEMENT IS30A-RELATED"/>
    <property type="match status" value="1"/>
</dbReference>
<gene>
    <name evidence="3" type="ORF">JI746_25780</name>
</gene>
<reference evidence="3 4" key="1">
    <citation type="journal article" date="2017" name="Int. J. Syst. Evol. Microbiol.">
        <title>Ramlibacter alkalitolerans sp. nov., alkali-tolerant bacterium isolated from soil of ginseng.</title>
        <authorList>
            <person name="Lee D.H."/>
            <person name="Cha C.J."/>
        </authorList>
    </citation>
    <scope>NUCLEOTIDE SEQUENCE [LARGE SCALE GENOMIC DNA]</scope>
    <source>
        <strain evidence="3 4">KACC 19305</strain>
    </source>
</reference>
<dbReference type="InterPro" id="IPR051917">
    <property type="entry name" value="Transposase-Integrase"/>
</dbReference>